<sequence length="443" mass="49517">MTIKVGLVSLGCPKNLVDSEIMLGLLKESGFIITNREKEADVIIVNTCSFINDAKEESIKTIFELARLKEEGNCRALLVAGCLAQRYHRELTEEMPEVDGLIGTGAIHEVPVLVRRALAGEKAFLVESPGYLHTSLQPRMQATPSYTSYLKIAEGCDNRCSYCTIPLVRGPFRSREAEDIINEAAGMVKQGTKELVLVAQDTTRYGLDLYGRPYLDSLLERLAGLEGLIWIRLLYTYPSLINDQLIRLIAREKKICNYLDIPLQHASNSVLQRMKRQGGNAEIQRLIKKLRAEIPGIILRSTFIVGFPGETEEDFEELLSFMTSMQFDRVGVFTYSREEDTPAASMPDQVPEEIKMARRDKAMSLQQKISHEKNRGKIGAQLSVLVEKKNTGKTYTGRSEGDAPGIDGKVKFTSETHLQPGDFVKVLITAAQPYDLTGKLVRE</sequence>
<accession>A0A4Y7RDK3</accession>
<feature type="binding site" evidence="10">
    <location>
        <position position="12"/>
    </location>
    <ligand>
        <name>[4Fe-4S] cluster</name>
        <dbReference type="ChEBI" id="CHEBI:49883"/>
        <label>1</label>
    </ligand>
</feature>
<keyword evidence="14" id="KW-0689">Ribosomal protein</keyword>
<comment type="caution">
    <text evidence="14">The sequence shown here is derived from an EMBL/GenBank/DDBJ whole genome shotgun (WGS) entry which is preliminary data.</text>
</comment>
<feature type="binding site" evidence="10">
    <location>
        <position position="48"/>
    </location>
    <ligand>
        <name>[4Fe-4S] cluster</name>
        <dbReference type="ChEBI" id="CHEBI:49883"/>
        <label>1</label>
    </ligand>
</feature>
<keyword evidence="14" id="KW-0687">Ribonucleoprotein</keyword>
<evidence type="ECO:0000259" key="13">
    <source>
        <dbReference type="PROSITE" id="PS51918"/>
    </source>
</evidence>
<dbReference type="PROSITE" id="PS50926">
    <property type="entry name" value="TRAM"/>
    <property type="match status" value="1"/>
</dbReference>
<comment type="cofactor">
    <cofactor evidence="10">
        <name>[4Fe-4S] cluster</name>
        <dbReference type="ChEBI" id="CHEBI:49883"/>
    </cofactor>
    <text evidence="10">Binds 2 [4Fe-4S] clusters. One cluster is coordinated with 3 cysteines and an exchangeable S-adenosyl-L-methionine.</text>
</comment>
<keyword evidence="2 10" id="KW-0004">4Fe-4S</keyword>
<dbReference type="PROSITE" id="PS51918">
    <property type="entry name" value="RADICAL_SAM"/>
    <property type="match status" value="1"/>
</dbReference>
<dbReference type="GO" id="GO:0051539">
    <property type="term" value="F:4 iron, 4 sulfur cluster binding"/>
    <property type="evidence" value="ECO:0007669"/>
    <property type="project" value="UniProtKB-UniRule"/>
</dbReference>
<dbReference type="InterPro" id="IPR020612">
    <property type="entry name" value="Methylthiotransferase_CS"/>
</dbReference>
<dbReference type="RefSeq" id="WP_190238925.1">
    <property type="nucleotide sequence ID" value="NZ_QFGA01000001.1"/>
</dbReference>
<reference evidence="14 15" key="1">
    <citation type="journal article" date="2018" name="Environ. Microbiol.">
        <title>Novel energy conservation strategies and behaviour of Pelotomaculum schinkii driving syntrophic propionate catabolism.</title>
        <authorList>
            <person name="Hidalgo-Ahumada C.A.P."/>
            <person name="Nobu M.K."/>
            <person name="Narihiro T."/>
            <person name="Tamaki H."/>
            <person name="Liu W.T."/>
            <person name="Kamagata Y."/>
            <person name="Stams A.J.M."/>
            <person name="Imachi H."/>
            <person name="Sousa D.Z."/>
        </authorList>
    </citation>
    <scope>NUCLEOTIDE SEQUENCE [LARGE SCALE GENOMIC DNA]</scope>
    <source>
        <strain evidence="14 15">HH</strain>
    </source>
</reference>
<evidence type="ECO:0000256" key="1">
    <source>
        <dbReference type="ARBA" id="ARBA00003234"/>
    </source>
</evidence>
<feature type="domain" description="MTTase N-terminal" evidence="12">
    <location>
        <begin position="3"/>
        <end position="119"/>
    </location>
</feature>
<comment type="function">
    <text evidence="1">Catalyzes the methylthiolation of N6-(dimethylallyl)adenosine (i(6)A), leading to the formation of 2-methylthio-N6-(dimethylallyl)adenosine (ms(2)i(6)A) at position 37 in tRNAs that read codons beginning with uridine.</text>
</comment>
<dbReference type="GO" id="GO:0046872">
    <property type="term" value="F:metal ion binding"/>
    <property type="evidence" value="ECO:0007669"/>
    <property type="project" value="UniProtKB-KW"/>
</dbReference>
<keyword evidence="5 10" id="KW-0949">S-adenosyl-L-methionine</keyword>
<keyword evidence="7 10" id="KW-0408">Iron</keyword>
<dbReference type="SFLD" id="SFLDF00274">
    <property type="entry name" value="ribosomal_protein_S12_methylth"/>
    <property type="match status" value="1"/>
</dbReference>
<evidence type="ECO:0000259" key="12">
    <source>
        <dbReference type="PROSITE" id="PS51449"/>
    </source>
</evidence>
<evidence type="ECO:0000256" key="5">
    <source>
        <dbReference type="ARBA" id="ARBA00022691"/>
    </source>
</evidence>
<organism evidence="14 15">
    <name type="scientific">Pelotomaculum schinkii</name>
    <dbReference type="NCBI Taxonomy" id="78350"/>
    <lineage>
        <taxon>Bacteria</taxon>
        <taxon>Bacillati</taxon>
        <taxon>Bacillota</taxon>
        <taxon>Clostridia</taxon>
        <taxon>Eubacteriales</taxon>
        <taxon>Desulfotomaculaceae</taxon>
        <taxon>Pelotomaculum</taxon>
    </lineage>
</organism>
<feature type="binding site" evidence="10">
    <location>
        <position position="156"/>
    </location>
    <ligand>
        <name>[4Fe-4S] cluster</name>
        <dbReference type="ChEBI" id="CHEBI:49883"/>
        <label>2</label>
        <note>4Fe-4S-S-AdoMet</note>
    </ligand>
</feature>
<dbReference type="Gene3D" id="3.40.50.12160">
    <property type="entry name" value="Methylthiotransferase, N-terminal domain"/>
    <property type="match status" value="1"/>
</dbReference>
<dbReference type="FunFam" id="3.80.30.20:FF:000001">
    <property type="entry name" value="tRNA-2-methylthio-N(6)-dimethylallyladenosine synthase 2"/>
    <property type="match status" value="1"/>
</dbReference>
<dbReference type="InterPro" id="IPR058240">
    <property type="entry name" value="rSAM_sf"/>
</dbReference>
<dbReference type="InterPro" id="IPR023404">
    <property type="entry name" value="rSAM_horseshoe"/>
</dbReference>
<dbReference type="PANTHER" id="PTHR43837">
    <property type="entry name" value="RIBOSOMAL PROTEIN S12 METHYLTHIOTRANSFERASE RIMO"/>
    <property type="match status" value="1"/>
</dbReference>
<name>A0A4Y7RDK3_9FIRM</name>
<dbReference type="InterPro" id="IPR005840">
    <property type="entry name" value="Ribosomal_uS12_MeSTrfase_RimO"/>
</dbReference>
<keyword evidence="6 10" id="KW-0479">Metal-binding</keyword>
<protein>
    <recommendedName>
        <fullName evidence="10">Ribosomal protein uS12 methylthiotransferase RimO</fullName>
        <shortName evidence="10">uS12 MTTase</shortName>
        <shortName evidence="10">uS12 methylthiotransferase</shortName>
        <ecNumber evidence="10">2.8.4.4</ecNumber>
    </recommendedName>
    <alternativeName>
        <fullName evidence="10">Ribosomal protein uS12 (aspartate-C(3))-methylthiotransferase</fullName>
    </alternativeName>
    <alternativeName>
        <fullName evidence="10">Ribosome maturation factor RimO</fullName>
    </alternativeName>
</protein>
<evidence type="ECO:0000259" key="11">
    <source>
        <dbReference type="PROSITE" id="PS50926"/>
    </source>
</evidence>
<dbReference type="GO" id="GO:0005829">
    <property type="term" value="C:cytosol"/>
    <property type="evidence" value="ECO:0007669"/>
    <property type="project" value="TreeGrafter"/>
</dbReference>
<dbReference type="AlphaFoldDB" id="A0A4Y7RDK3"/>
<evidence type="ECO:0000256" key="3">
    <source>
        <dbReference type="ARBA" id="ARBA00022490"/>
    </source>
</evidence>
<dbReference type="GO" id="GO:0005840">
    <property type="term" value="C:ribosome"/>
    <property type="evidence" value="ECO:0007669"/>
    <property type="project" value="UniProtKB-KW"/>
</dbReference>
<evidence type="ECO:0000256" key="8">
    <source>
        <dbReference type="ARBA" id="ARBA00023014"/>
    </source>
</evidence>
<dbReference type="GO" id="GO:0035597">
    <property type="term" value="F:tRNA-2-methylthio-N(6)-dimethylallyladenosine(37) synthase activity"/>
    <property type="evidence" value="ECO:0007669"/>
    <property type="project" value="UniProtKB-EC"/>
</dbReference>
<comment type="catalytic activity">
    <reaction evidence="10">
        <text>L-aspartate(89)-[ribosomal protein uS12]-hydrogen + (sulfur carrier)-SH + AH2 + 2 S-adenosyl-L-methionine = 3-methylsulfanyl-L-aspartate(89)-[ribosomal protein uS12]-hydrogen + (sulfur carrier)-H + 5'-deoxyadenosine + L-methionine + A + S-adenosyl-L-homocysteine + 2 H(+)</text>
        <dbReference type="Rhea" id="RHEA:37087"/>
        <dbReference type="Rhea" id="RHEA-COMP:10460"/>
        <dbReference type="Rhea" id="RHEA-COMP:10461"/>
        <dbReference type="Rhea" id="RHEA-COMP:14737"/>
        <dbReference type="Rhea" id="RHEA-COMP:14739"/>
        <dbReference type="ChEBI" id="CHEBI:13193"/>
        <dbReference type="ChEBI" id="CHEBI:15378"/>
        <dbReference type="ChEBI" id="CHEBI:17319"/>
        <dbReference type="ChEBI" id="CHEBI:17499"/>
        <dbReference type="ChEBI" id="CHEBI:29917"/>
        <dbReference type="ChEBI" id="CHEBI:29961"/>
        <dbReference type="ChEBI" id="CHEBI:57844"/>
        <dbReference type="ChEBI" id="CHEBI:57856"/>
        <dbReference type="ChEBI" id="CHEBI:59789"/>
        <dbReference type="ChEBI" id="CHEBI:64428"/>
        <dbReference type="ChEBI" id="CHEBI:73599"/>
        <dbReference type="EC" id="2.8.4.4"/>
    </reaction>
</comment>
<dbReference type="InterPro" id="IPR007197">
    <property type="entry name" value="rSAM"/>
</dbReference>
<evidence type="ECO:0000256" key="2">
    <source>
        <dbReference type="ARBA" id="ARBA00022485"/>
    </source>
</evidence>
<comment type="catalytic activity">
    <reaction evidence="9">
        <text>N(6)-dimethylallyladenosine(37) in tRNA + (sulfur carrier)-SH + AH2 + 2 S-adenosyl-L-methionine = 2-methylsulfanyl-N(6)-dimethylallyladenosine(37) in tRNA + (sulfur carrier)-H + 5'-deoxyadenosine + L-methionine + A + S-adenosyl-L-homocysteine + 2 H(+)</text>
        <dbReference type="Rhea" id="RHEA:37067"/>
        <dbReference type="Rhea" id="RHEA-COMP:10375"/>
        <dbReference type="Rhea" id="RHEA-COMP:10376"/>
        <dbReference type="Rhea" id="RHEA-COMP:14737"/>
        <dbReference type="Rhea" id="RHEA-COMP:14739"/>
        <dbReference type="ChEBI" id="CHEBI:13193"/>
        <dbReference type="ChEBI" id="CHEBI:15378"/>
        <dbReference type="ChEBI" id="CHEBI:17319"/>
        <dbReference type="ChEBI" id="CHEBI:17499"/>
        <dbReference type="ChEBI" id="CHEBI:29917"/>
        <dbReference type="ChEBI" id="CHEBI:57844"/>
        <dbReference type="ChEBI" id="CHEBI:57856"/>
        <dbReference type="ChEBI" id="CHEBI:59789"/>
        <dbReference type="ChEBI" id="CHEBI:64428"/>
        <dbReference type="ChEBI" id="CHEBI:74415"/>
        <dbReference type="ChEBI" id="CHEBI:74417"/>
        <dbReference type="EC" id="2.8.4.3"/>
    </reaction>
</comment>
<dbReference type="NCBIfam" id="TIGR00089">
    <property type="entry name" value="MiaB/RimO family radical SAM methylthiotransferase"/>
    <property type="match status" value="1"/>
</dbReference>
<dbReference type="CDD" id="cd01335">
    <property type="entry name" value="Radical_SAM"/>
    <property type="match status" value="1"/>
</dbReference>
<dbReference type="EMBL" id="QFGA01000001">
    <property type="protein sequence ID" value="TEB06782.1"/>
    <property type="molecule type" value="Genomic_DNA"/>
</dbReference>
<dbReference type="HAMAP" id="MF_01865">
    <property type="entry name" value="MTTase_RimO"/>
    <property type="match status" value="1"/>
</dbReference>
<feature type="domain" description="TRAM" evidence="11">
    <location>
        <begin position="375"/>
        <end position="442"/>
    </location>
</feature>
<dbReference type="SFLD" id="SFLDS00029">
    <property type="entry name" value="Radical_SAM"/>
    <property type="match status" value="1"/>
</dbReference>
<evidence type="ECO:0000256" key="4">
    <source>
        <dbReference type="ARBA" id="ARBA00022679"/>
    </source>
</evidence>
<evidence type="ECO:0000256" key="6">
    <source>
        <dbReference type="ARBA" id="ARBA00022723"/>
    </source>
</evidence>
<dbReference type="SFLD" id="SFLDG01061">
    <property type="entry name" value="methylthiotransferase"/>
    <property type="match status" value="1"/>
</dbReference>
<keyword evidence="15" id="KW-1185">Reference proteome</keyword>
<feature type="binding site" evidence="10">
    <location>
        <position position="163"/>
    </location>
    <ligand>
        <name>[4Fe-4S] cluster</name>
        <dbReference type="ChEBI" id="CHEBI:49883"/>
        <label>2</label>
        <note>4Fe-4S-S-AdoMet</note>
    </ligand>
</feature>
<evidence type="ECO:0000313" key="14">
    <source>
        <dbReference type="EMBL" id="TEB06782.1"/>
    </source>
</evidence>
<comment type="function">
    <text evidence="10">Catalyzes the methylthiolation of an aspartic acid residue of ribosomal protein uS12.</text>
</comment>
<evidence type="ECO:0000256" key="9">
    <source>
        <dbReference type="ARBA" id="ARBA00051425"/>
    </source>
</evidence>
<dbReference type="InterPro" id="IPR013848">
    <property type="entry name" value="Methylthiotransferase_N"/>
</dbReference>
<proteinExistence type="inferred from homology"/>
<dbReference type="NCBIfam" id="TIGR01125">
    <property type="entry name" value="30S ribosomal protein S12 methylthiotransferase RimO"/>
    <property type="match status" value="1"/>
</dbReference>
<evidence type="ECO:0000256" key="7">
    <source>
        <dbReference type="ARBA" id="ARBA00023004"/>
    </source>
</evidence>
<dbReference type="PROSITE" id="PS51449">
    <property type="entry name" value="MTTASE_N"/>
    <property type="match status" value="1"/>
</dbReference>
<evidence type="ECO:0000256" key="10">
    <source>
        <dbReference type="HAMAP-Rule" id="MF_01865"/>
    </source>
</evidence>
<dbReference type="EC" id="2.8.4.4" evidence="10"/>
<feature type="binding site" evidence="10">
    <location>
        <position position="160"/>
    </location>
    <ligand>
        <name>[4Fe-4S] cluster</name>
        <dbReference type="ChEBI" id="CHEBI:49883"/>
        <label>2</label>
        <note>4Fe-4S-S-AdoMet</note>
    </ligand>
</feature>
<comment type="similarity">
    <text evidence="10">Belongs to the methylthiotransferase family. RimO subfamily.</text>
</comment>
<dbReference type="SUPFAM" id="SSF102114">
    <property type="entry name" value="Radical SAM enzymes"/>
    <property type="match status" value="1"/>
</dbReference>
<dbReference type="Gene3D" id="3.80.30.20">
    <property type="entry name" value="tm_1862 like domain"/>
    <property type="match status" value="1"/>
</dbReference>
<comment type="subcellular location">
    <subcellularLocation>
        <location evidence="10">Cytoplasm</location>
    </subcellularLocation>
</comment>
<dbReference type="InterPro" id="IPR006638">
    <property type="entry name" value="Elp3/MiaA/NifB-like_rSAM"/>
</dbReference>
<dbReference type="SFLD" id="SFLDG01082">
    <property type="entry name" value="B12-binding_domain_containing"/>
    <property type="match status" value="1"/>
</dbReference>
<dbReference type="GO" id="GO:0103039">
    <property type="term" value="F:protein methylthiotransferase activity"/>
    <property type="evidence" value="ECO:0007669"/>
    <property type="project" value="UniProtKB-EC"/>
</dbReference>
<dbReference type="Pfam" id="PF00919">
    <property type="entry name" value="UPF0004"/>
    <property type="match status" value="1"/>
</dbReference>
<dbReference type="SMART" id="SM00729">
    <property type="entry name" value="Elp3"/>
    <property type="match status" value="1"/>
</dbReference>
<evidence type="ECO:0000313" key="15">
    <source>
        <dbReference type="Proteomes" id="UP000298324"/>
    </source>
</evidence>
<dbReference type="FunFam" id="3.40.50.12160:FF:000003">
    <property type="entry name" value="CDK5 regulatory subunit-associated protein 1"/>
    <property type="match status" value="1"/>
</dbReference>
<gene>
    <name evidence="14" type="primary">rimO_1</name>
    <name evidence="10" type="synonym">rimO</name>
    <name evidence="14" type="ORF">Psch_00314</name>
</gene>
<feature type="binding site" evidence="10">
    <location>
        <position position="82"/>
    </location>
    <ligand>
        <name>[4Fe-4S] cluster</name>
        <dbReference type="ChEBI" id="CHEBI:49883"/>
        <label>1</label>
    </ligand>
</feature>
<dbReference type="InterPro" id="IPR012340">
    <property type="entry name" value="NA-bd_OB-fold"/>
</dbReference>
<keyword evidence="8 10" id="KW-0411">Iron-sulfur</keyword>
<dbReference type="Pfam" id="PF18693">
    <property type="entry name" value="TRAM_2"/>
    <property type="match status" value="1"/>
</dbReference>
<dbReference type="PANTHER" id="PTHR43837:SF1">
    <property type="entry name" value="RIBOSOMAL PROTEIN US12 METHYLTHIOTRANSFERASE RIMO"/>
    <property type="match status" value="1"/>
</dbReference>
<keyword evidence="4 10" id="KW-0808">Transferase</keyword>
<dbReference type="InterPro" id="IPR002792">
    <property type="entry name" value="TRAM_dom"/>
</dbReference>
<dbReference type="GO" id="GO:0035599">
    <property type="term" value="F:aspartic acid methylthiotransferase activity"/>
    <property type="evidence" value="ECO:0007669"/>
    <property type="project" value="TreeGrafter"/>
</dbReference>
<keyword evidence="3 10" id="KW-0963">Cytoplasm</keyword>
<dbReference type="PROSITE" id="PS01278">
    <property type="entry name" value="MTTASE_RADICAL"/>
    <property type="match status" value="1"/>
</dbReference>
<feature type="domain" description="Radical SAM core" evidence="13">
    <location>
        <begin position="142"/>
        <end position="372"/>
    </location>
</feature>
<dbReference type="Pfam" id="PF04055">
    <property type="entry name" value="Radical_SAM"/>
    <property type="match status" value="1"/>
</dbReference>
<dbReference type="InterPro" id="IPR005839">
    <property type="entry name" value="Methylthiotransferase"/>
</dbReference>
<dbReference type="InterPro" id="IPR038135">
    <property type="entry name" value="Methylthiotransferase_N_sf"/>
</dbReference>
<dbReference type="Proteomes" id="UP000298324">
    <property type="component" value="Unassembled WGS sequence"/>
</dbReference>
<dbReference type="Gene3D" id="2.40.50.140">
    <property type="entry name" value="Nucleic acid-binding proteins"/>
    <property type="match status" value="1"/>
</dbReference>